<feature type="transmembrane region" description="Helical" evidence="5">
    <location>
        <begin position="277"/>
        <end position="297"/>
    </location>
</feature>
<evidence type="ECO:0000256" key="1">
    <source>
        <dbReference type="ARBA" id="ARBA00004141"/>
    </source>
</evidence>
<feature type="domain" description="EamA" evidence="6">
    <location>
        <begin position="13"/>
        <end position="145"/>
    </location>
</feature>
<keyword evidence="2 5" id="KW-0812">Transmembrane</keyword>
<evidence type="ECO:0000256" key="3">
    <source>
        <dbReference type="ARBA" id="ARBA00022989"/>
    </source>
</evidence>
<dbReference type="RefSeq" id="WP_339856845.1">
    <property type="nucleotide sequence ID" value="NZ_CAXAXR010000056.1"/>
</dbReference>
<reference evidence="7 8" key="1">
    <citation type="journal article" date="2018" name="Nat. Biotechnol.">
        <title>A standardized bacterial taxonomy based on genome phylogeny substantially revises the tree of life.</title>
        <authorList>
            <person name="Parks D.H."/>
            <person name="Chuvochina M."/>
            <person name="Waite D.W."/>
            <person name="Rinke C."/>
            <person name="Skarshewski A."/>
            <person name="Chaumeil P.A."/>
            <person name="Hugenholtz P."/>
        </authorList>
    </citation>
    <scope>NUCLEOTIDE SEQUENCE [LARGE SCALE GENOMIC DNA]</scope>
    <source>
        <strain evidence="7">UBA9169</strain>
    </source>
</reference>
<dbReference type="PANTHER" id="PTHR32322">
    <property type="entry name" value="INNER MEMBRANE TRANSPORTER"/>
    <property type="match status" value="1"/>
</dbReference>
<dbReference type="InterPro" id="IPR000620">
    <property type="entry name" value="EamA_dom"/>
</dbReference>
<feature type="transmembrane region" description="Helical" evidence="5">
    <location>
        <begin position="188"/>
        <end position="207"/>
    </location>
</feature>
<feature type="transmembrane region" description="Helical" evidence="5">
    <location>
        <begin position="219"/>
        <end position="240"/>
    </location>
</feature>
<dbReference type="Pfam" id="PF00892">
    <property type="entry name" value="EamA"/>
    <property type="match status" value="2"/>
</dbReference>
<proteinExistence type="predicted"/>
<dbReference type="InterPro" id="IPR037185">
    <property type="entry name" value="EmrE-like"/>
</dbReference>
<keyword evidence="3 5" id="KW-1133">Transmembrane helix</keyword>
<dbReference type="InterPro" id="IPR050638">
    <property type="entry name" value="AA-Vitamin_Transporters"/>
</dbReference>
<dbReference type="GO" id="GO:0016020">
    <property type="term" value="C:membrane"/>
    <property type="evidence" value="ECO:0007669"/>
    <property type="project" value="UniProtKB-SubCell"/>
</dbReference>
<evidence type="ECO:0000313" key="8">
    <source>
        <dbReference type="Proteomes" id="UP000264719"/>
    </source>
</evidence>
<evidence type="ECO:0000256" key="4">
    <source>
        <dbReference type="ARBA" id="ARBA00023136"/>
    </source>
</evidence>
<feature type="domain" description="EamA" evidence="6">
    <location>
        <begin position="163"/>
        <end position="291"/>
    </location>
</feature>
<dbReference type="Proteomes" id="UP000264719">
    <property type="component" value="Unassembled WGS sequence"/>
</dbReference>
<feature type="transmembrane region" description="Helical" evidence="5">
    <location>
        <begin position="128"/>
        <end position="147"/>
    </location>
</feature>
<dbReference type="PANTHER" id="PTHR32322:SF9">
    <property type="entry name" value="AMINO-ACID METABOLITE EFFLUX PUMP-RELATED"/>
    <property type="match status" value="1"/>
</dbReference>
<organism evidence="7 8">
    <name type="scientific">Roseovarius nubinhibens</name>
    <dbReference type="NCBI Taxonomy" id="314263"/>
    <lineage>
        <taxon>Bacteria</taxon>
        <taxon>Pseudomonadati</taxon>
        <taxon>Pseudomonadota</taxon>
        <taxon>Alphaproteobacteria</taxon>
        <taxon>Rhodobacterales</taxon>
        <taxon>Roseobacteraceae</taxon>
        <taxon>Roseovarius</taxon>
    </lineage>
</organism>
<accession>A0A348WC46</accession>
<keyword evidence="4 5" id="KW-0472">Membrane</keyword>
<feature type="transmembrane region" description="Helical" evidence="5">
    <location>
        <begin position="71"/>
        <end position="92"/>
    </location>
</feature>
<sequence length="304" mass="31345">MVVHPINWLKLAFLGLIWGGAFLAASVALKGVGPLTVVAVRLSLGASFLLGLAYLRGTGLPSLRGPNAGRIWGAALAIALFSNALPFTLLTWSQTHVASGFAGVFTATVPLFILPLAHLLVPGETMHLRRLIGFGIGTLGVAVLIGPDAFRSTGSDMESLARLACVTAACCYGIGAIVTRLCPPADMIGLAAAALTLAAVLFVPYAISMEDLPDGIPLPSLVALIYLGLLPTGLAQLLAVQVIRDAGPVFMSLVNYQVPLWSVGLGVVILGEDLPDGMALALPLILGGVALSQLGALKRLFLKG</sequence>
<feature type="transmembrane region" description="Helical" evidence="5">
    <location>
        <begin position="252"/>
        <end position="271"/>
    </location>
</feature>
<comment type="caution">
    <text evidence="7">The sequence shown here is derived from an EMBL/GenBank/DDBJ whole genome shotgun (WGS) entry which is preliminary data.</text>
</comment>
<dbReference type="EMBL" id="DMVW01000095">
    <property type="protein sequence ID" value="HAR52108.1"/>
    <property type="molecule type" value="Genomic_DNA"/>
</dbReference>
<feature type="transmembrane region" description="Helical" evidence="5">
    <location>
        <begin position="98"/>
        <end position="121"/>
    </location>
</feature>
<feature type="transmembrane region" description="Helical" evidence="5">
    <location>
        <begin position="159"/>
        <end position="181"/>
    </location>
</feature>
<dbReference type="AlphaFoldDB" id="A0A348WC46"/>
<evidence type="ECO:0000259" key="6">
    <source>
        <dbReference type="Pfam" id="PF00892"/>
    </source>
</evidence>
<dbReference type="SUPFAM" id="SSF103481">
    <property type="entry name" value="Multidrug resistance efflux transporter EmrE"/>
    <property type="match status" value="2"/>
</dbReference>
<gene>
    <name evidence="7" type="ORF">DCS45_09565</name>
</gene>
<comment type="subcellular location">
    <subcellularLocation>
        <location evidence="1">Membrane</location>
        <topology evidence="1">Multi-pass membrane protein</topology>
    </subcellularLocation>
</comment>
<evidence type="ECO:0000313" key="7">
    <source>
        <dbReference type="EMBL" id="HAR52108.1"/>
    </source>
</evidence>
<evidence type="ECO:0000256" key="2">
    <source>
        <dbReference type="ARBA" id="ARBA00022692"/>
    </source>
</evidence>
<evidence type="ECO:0000256" key="5">
    <source>
        <dbReference type="SAM" id="Phobius"/>
    </source>
</evidence>
<feature type="transmembrane region" description="Helical" evidence="5">
    <location>
        <begin position="38"/>
        <end position="59"/>
    </location>
</feature>
<name>A0A348WC46_9RHOB</name>
<protein>
    <submittedName>
        <fullName evidence="7">EamA family transporter</fullName>
    </submittedName>
</protein>